<dbReference type="PANTHER" id="PTHR37014:SF1">
    <property type="entry name" value="EXPRESSION LETHALITY PROTEIN HEL10, PUTATIVE (AFU_ORTHOLOGUE AFUA_1G06580)-RELATED"/>
    <property type="match status" value="1"/>
</dbReference>
<dbReference type="CDD" id="cd00118">
    <property type="entry name" value="LysM"/>
    <property type="match status" value="1"/>
</dbReference>
<dbReference type="GO" id="GO:0019867">
    <property type="term" value="C:outer membrane"/>
    <property type="evidence" value="ECO:0007669"/>
    <property type="project" value="InterPro"/>
</dbReference>
<dbReference type="InterPro" id="IPR018392">
    <property type="entry name" value="LysM"/>
</dbReference>
<evidence type="ECO:0000313" key="4">
    <source>
        <dbReference type="Proteomes" id="UP000663193"/>
    </source>
</evidence>
<gene>
    <name evidence="3" type="ORF">JI435_001150</name>
</gene>
<dbReference type="Pfam" id="PF05433">
    <property type="entry name" value="Rick_17kDa_Anti"/>
    <property type="match status" value="1"/>
</dbReference>
<evidence type="ECO:0000256" key="1">
    <source>
        <dbReference type="SAM" id="MobiDB-lite"/>
    </source>
</evidence>
<accession>A0A7U2EPG1</accession>
<dbReference type="SUPFAM" id="SSF54106">
    <property type="entry name" value="LysM domain"/>
    <property type="match status" value="1"/>
</dbReference>
<dbReference type="InterPro" id="IPR011058">
    <property type="entry name" value="Cyanovirin-N"/>
</dbReference>
<dbReference type="VEuPathDB" id="FungiDB:JI435_001150"/>
<feature type="compositionally biased region" description="Polar residues" evidence="1">
    <location>
        <begin position="92"/>
        <end position="111"/>
    </location>
</feature>
<dbReference type="OMA" id="DQIWPGQ"/>
<sequence length="366" mass="39111">MSNYDNYQQQNQYPPSGGQAHQNGGGYGQSQGYQQDHRGEAGSYYGAGQQQGYSQHQDSLHQGNGQAQQNLGDSGYGQSPPQYQQYPSAAAHSSNSGRNSHNQGHQNQYNGEGNPEGDRGIMGGLAGGAAGAFGGHALGGKAGHGTSGTIIGALAGAYTGHKAQDAASDWKDKRDEKKDQEKQQQQHHANPPAQDQRQHTDFGANFSASSRDIRLDSHGEFNLHAQCRRADGSYQASTISLNSILENDGGSFRWSGGQSNGASTYTVQQGDTLRAIAARFAHCSFEDLARHNNISNPDMIYPGQNLQVPGGGSRGGGNFGASARNLRLVDGGQRLEGELLRDGQWHVRSIVLDERIANRNGCLEFV</sequence>
<dbReference type="SMART" id="SM00257">
    <property type="entry name" value="LysM"/>
    <property type="match status" value="1"/>
</dbReference>
<protein>
    <recommendedName>
        <fullName evidence="2">LysM domain-containing protein</fullName>
    </recommendedName>
</protein>
<dbReference type="InterPro" id="IPR008816">
    <property type="entry name" value="Gly_zipper_2TM_dom"/>
</dbReference>
<proteinExistence type="predicted"/>
<dbReference type="InterPro" id="IPR036673">
    <property type="entry name" value="Cyanovirin-N_sf"/>
</dbReference>
<feature type="compositionally biased region" description="Low complexity" evidence="1">
    <location>
        <begin position="186"/>
        <end position="195"/>
    </location>
</feature>
<feature type="compositionally biased region" description="Low complexity" evidence="1">
    <location>
        <begin position="1"/>
        <end position="22"/>
    </location>
</feature>
<dbReference type="AlphaFoldDB" id="A0A7U2EPG1"/>
<feature type="region of interest" description="Disordered" evidence="1">
    <location>
        <begin position="165"/>
        <end position="199"/>
    </location>
</feature>
<dbReference type="Gene3D" id="3.10.350.10">
    <property type="entry name" value="LysM domain"/>
    <property type="match status" value="1"/>
</dbReference>
<feature type="domain" description="LysM" evidence="2">
    <location>
        <begin position="263"/>
        <end position="308"/>
    </location>
</feature>
<dbReference type="PANTHER" id="PTHR37014">
    <property type="entry name" value="EXPRESSION LETHALITY PROTEIN HEL10, PUTATIVE (AFU_ORTHOLOGUE AFUA_1G06580)-RELATED"/>
    <property type="match status" value="1"/>
</dbReference>
<dbReference type="PROSITE" id="PS51782">
    <property type="entry name" value="LYSM"/>
    <property type="match status" value="1"/>
</dbReference>
<dbReference type="SUPFAM" id="SSF51322">
    <property type="entry name" value="Cyanovirin-N"/>
    <property type="match status" value="1"/>
</dbReference>
<feature type="region of interest" description="Disordered" evidence="1">
    <location>
        <begin position="1"/>
        <end position="123"/>
    </location>
</feature>
<organism evidence="3 4">
    <name type="scientific">Phaeosphaeria nodorum (strain SN15 / ATCC MYA-4574 / FGSC 10173)</name>
    <name type="common">Glume blotch fungus</name>
    <name type="synonym">Parastagonospora nodorum</name>
    <dbReference type="NCBI Taxonomy" id="321614"/>
    <lineage>
        <taxon>Eukaryota</taxon>
        <taxon>Fungi</taxon>
        <taxon>Dikarya</taxon>
        <taxon>Ascomycota</taxon>
        <taxon>Pezizomycotina</taxon>
        <taxon>Dothideomycetes</taxon>
        <taxon>Pleosporomycetidae</taxon>
        <taxon>Pleosporales</taxon>
        <taxon>Pleosporineae</taxon>
        <taxon>Phaeosphaeriaceae</taxon>
        <taxon>Parastagonospora</taxon>
    </lineage>
</organism>
<dbReference type="Proteomes" id="UP000663193">
    <property type="component" value="Chromosome 1"/>
</dbReference>
<dbReference type="EMBL" id="CP069023">
    <property type="protein sequence ID" value="QRC90594.1"/>
    <property type="molecule type" value="Genomic_DNA"/>
</dbReference>
<dbReference type="SMART" id="SM01111">
    <property type="entry name" value="CVNH"/>
    <property type="match status" value="1"/>
</dbReference>
<feature type="compositionally biased region" description="Basic and acidic residues" evidence="1">
    <location>
        <begin position="165"/>
        <end position="184"/>
    </location>
</feature>
<feature type="compositionally biased region" description="Polar residues" evidence="1">
    <location>
        <begin position="56"/>
        <end position="72"/>
    </location>
</feature>
<evidence type="ECO:0000313" key="3">
    <source>
        <dbReference type="EMBL" id="QRC90594.1"/>
    </source>
</evidence>
<dbReference type="Gene3D" id="2.30.60.10">
    <property type="entry name" value="Cyanovirin-N"/>
    <property type="match status" value="1"/>
</dbReference>
<dbReference type="RefSeq" id="XP_001790810.1">
    <property type="nucleotide sequence ID" value="XM_001790758.1"/>
</dbReference>
<dbReference type="KEGG" id="pno:SNOG_00115"/>
<name>A0A7U2EPG1_PHANO</name>
<reference evidence="4" key="1">
    <citation type="journal article" date="2021" name="BMC Genomics">
        <title>Chromosome-level genome assembly and manually-curated proteome of model necrotroph Parastagonospora nodorum Sn15 reveals a genome-wide trove of candidate effector homologs, and redundancy of virulence-related functions within an accessory chromosome.</title>
        <authorList>
            <person name="Bertazzoni S."/>
            <person name="Jones D.A.B."/>
            <person name="Phan H.T."/>
            <person name="Tan K.-C."/>
            <person name="Hane J.K."/>
        </authorList>
    </citation>
    <scope>NUCLEOTIDE SEQUENCE [LARGE SCALE GENOMIC DNA]</scope>
    <source>
        <strain evidence="4">SN15 / ATCC MYA-4574 / FGSC 10173)</strain>
    </source>
</reference>
<dbReference type="InterPro" id="IPR036779">
    <property type="entry name" value="LysM_dom_sf"/>
</dbReference>
<dbReference type="OrthoDB" id="2107166at2759"/>
<dbReference type="Pfam" id="PF01476">
    <property type="entry name" value="LysM"/>
    <property type="match status" value="1"/>
</dbReference>
<feature type="compositionally biased region" description="Low complexity" evidence="1">
    <location>
        <begin position="41"/>
        <end position="55"/>
    </location>
</feature>
<evidence type="ECO:0000259" key="2">
    <source>
        <dbReference type="PROSITE" id="PS51782"/>
    </source>
</evidence>
<keyword evidence="4" id="KW-1185">Reference proteome</keyword>
<dbReference type="Pfam" id="PF08881">
    <property type="entry name" value="CVNH"/>
    <property type="match status" value="1"/>
</dbReference>
<feature type="compositionally biased region" description="Low complexity" evidence="1">
    <location>
        <begin position="76"/>
        <end position="91"/>
    </location>
</feature>